<dbReference type="PRINTS" id="PR00344">
    <property type="entry name" value="BCTRLSENSOR"/>
</dbReference>
<dbReference type="GO" id="GO:0005524">
    <property type="term" value="F:ATP binding"/>
    <property type="evidence" value="ECO:0007669"/>
    <property type="project" value="UniProtKB-KW"/>
</dbReference>
<keyword evidence="8" id="KW-0902">Two-component regulatory system</keyword>
<dbReference type="Pfam" id="PF00512">
    <property type="entry name" value="HisKA"/>
    <property type="match status" value="1"/>
</dbReference>
<feature type="modified residue" description="4-aspartylphosphate" evidence="11">
    <location>
        <position position="801"/>
    </location>
</feature>
<dbReference type="Proteomes" id="UP000075359">
    <property type="component" value="Unassembled WGS sequence"/>
</dbReference>
<evidence type="ECO:0000256" key="10">
    <source>
        <dbReference type="ARBA" id="ARBA00068150"/>
    </source>
</evidence>
<dbReference type="InterPro" id="IPR003661">
    <property type="entry name" value="HisK_dim/P_dom"/>
</dbReference>
<dbReference type="Pfam" id="PF00072">
    <property type="entry name" value="Response_reg"/>
    <property type="match status" value="1"/>
</dbReference>
<dbReference type="InterPro" id="IPR036890">
    <property type="entry name" value="HATPase_C_sf"/>
</dbReference>
<dbReference type="InterPro" id="IPR001789">
    <property type="entry name" value="Sig_transdc_resp-reg_receiver"/>
</dbReference>
<dbReference type="InterPro" id="IPR011006">
    <property type="entry name" value="CheY-like_superfamily"/>
</dbReference>
<evidence type="ECO:0000256" key="5">
    <source>
        <dbReference type="ARBA" id="ARBA00022741"/>
    </source>
</evidence>
<dbReference type="EMBL" id="LNKT01000067">
    <property type="protein sequence ID" value="KYJ85729.1"/>
    <property type="molecule type" value="Genomic_DNA"/>
</dbReference>
<dbReference type="CDD" id="cd17546">
    <property type="entry name" value="REC_hyHK_CKI1_RcsC-like"/>
    <property type="match status" value="1"/>
</dbReference>
<name>A0A151CE21_9BACT</name>
<feature type="domain" description="Response regulatory" evidence="13">
    <location>
        <begin position="752"/>
        <end position="871"/>
    </location>
</feature>
<gene>
    <name evidence="14" type="ORF">AS592_03045</name>
</gene>
<protein>
    <recommendedName>
        <fullName evidence="10">Sensory/regulatory protein RpfC</fullName>
        <ecNumber evidence="2">2.7.13.3</ecNumber>
    </recommendedName>
</protein>
<dbReference type="RefSeq" id="WP_067332137.1">
    <property type="nucleotide sequence ID" value="NZ_LNKT01000067.1"/>
</dbReference>
<dbReference type="GO" id="GO:0000155">
    <property type="term" value="F:phosphorelay sensor kinase activity"/>
    <property type="evidence" value="ECO:0007669"/>
    <property type="project" value="InterPro"/>
</dbReference>
<evidence type="ECO:0000313" key="15">
    <source>
        <dbReference type="Proteomes" id="UP000075359"/>
    </source>
</evidence>
<dbReference type="InterPro" id="IPR036097">
    <property type="entry name" value="HisK_dim/P_sf"/>
</dbReference>
<dbReference type="SMART" id="SM00387">
    <property type="entry name" value="HATPase_c"/>
    <property type="match status" value="1"/>
</dbReference>
<dbReference type="STRING" id="1630136.AS592_03045"/>
<evidence type="ECO:0000313" key="14">
    <source>
        <dbReference type="EMBL" id="KYJ85729.1"/>
    </source>
</evidence>
<dbReference type="PANTHER" id="PTHR45339:SF1">
    <property type="entry name" value="HYBRID SIGNAL TRANSDUCTION HISTIDINE KINASE J"/>
    <property type="match status" value="1"/>
</dbReference>
<dbReference type="EC" id="2.7.13.3" evidence="2"/>
<proteinExistence type="predicted"/>
<evidence type="ECO:0000259" key="12">
    <source>
        <dbReference type="PROSITE" id="PS50109"/>
    </source>
</evidence>
<dbReference type="InterPro" id="IPR005467">
    <property type="entry name" value="His_kinase_dom"/>
</dbReference>
<comment type="catalytic activity">
    <reaction evidence="1">
        <text>ATP + protein L-histidine = ADP + protein N-phospho-L-histidine.</text>
        <dbReference type="EC" id="2.7.13.3"/>
    </reaction>
</comment>
<sequence>MKILKHPVILNISIVLALAGAVLLSYHTYFHAHGYVTAKRSADLPLLLDDIASVLRKINDERLKSAGYLATHTKNRFESVVIAREEADQALLTLDSYVKKNPTVASYSTRVDDVRKALHRVRKEVERLNANYRDILFHGYHEEVFAPFAYLLTDLVSKQDAEVLKRYLLTYETVITLQENTVLEMTGIYYILLQKCPMSREDRLIWDQLIAKDRAPQFHTLPDSIAAVDLRALMSAEAYAQLLSEERKLIEQDANSSRYRVSVVDWLGKTGRKIDYFVQVESLLHTQIEKKVQENIAASKKLLTVYGSAALLLWLLLLRLLFLHLKRAKNKKLYKETQRDIELVFDKKQQKQLKRLIEEGNLNLIYKFLLKAIEDANRTKDLFLASMSHEIRTPLNGILGFTQLLKETEMTEEQKEFISVIEKSSEHLLTIVNDILDLSKIKAQKIELEHIAFDPVERFETAIESYAAKAVKERIDFHLFVDPELPTALIGDPTKISQILVNLVSNAIKFTSENGEVRIAIEKVSETQEDVRISFSVTDTGIGITAEQRKTIFEAFAQADVSTSRKYGGTGLGLSISGRLVDLMGGKLGIRSVKDEGSTFYFTLDLKKAEGAGRRVVDDMSEYTVGILDAHIGTEYEINRELEAYIAYTGATIRRYTDESLLAIEEKSELPDILFIDHKFRQRGGEIEKFLDIDTRIIVLSTGDQKRNLKRYGTRIDKILYKPVNFTKTLKALSDKEEGVENEEQIRFENIHVLVAEDNPINQKLIINVLNRLGVEVSIANNGQEALEERMAHSYDMIFMDIEMPVMGGMEATGKILSYEHSSGREHVPIIALTANALSGDRERYLGAGMDGYLSKPIELDALRGILKSYFEEKIAA</sequence>
<keyword evidence="6" id="KW-0418">Kinase</keyword>
<evidence type="ECO:0000256" key="8">
    <source>
        <dbReference type="ARBA" id="ARBA00023012"/>
    </source>
</evidence>
<dbReference type="AlphaFoldDB" id="A0A151CE21"/>
<evidence type="ECO:0000256" key="9">
    <source>
        <dbReference type="ARBA" id="ARBA00064003"/>
    </source>
</evidence>
<dbReference type="CDD" id="cd16922">
    <property type="entry name" value="HATPase_EvgS-ArcB-TorS-like"/>
    <property type="match status" value="1"/>
</dbReference>
<dbReference type="SUPFAM" id="SSF52172">
    <property type="entry name" value="CheY-like"/>
    <property type="match status" value="1"/>
</dbReference>
<dbReference type="SMART" id="SM00388">
    <property type="entry name" value="HisKA"/>
    <property type="match status" value="1"/>
</dbReference>
<dbReference type="Pfam" id="PF02518">
    <property type="entry name" value="HATPase_c"/>
    <property type="match status" value="1"/>
</dbReference>
<evidence type="ECO:0000256" key="11">
    <source>
        <dbReference type="PROSITE-ProRule" id="PRU00169"/>
    </source>
</evidence>
<dbReference type="PROSITE" id="PS50110">
    <property type="entry name" value="RESPONSE_REGULATORY"/>
    <property type="match status" value="1"/>
</dbReference>
<dbReference type="InterPro" id="IPR004358">
    <property type="entry name" value="Sig_transdc_His_kin-like_C"/>
</dbReference>
<dbReference type="SUPFAM" id="SSF55874">
    <property type="entry name" value="ATPase domain of HSP90 chaperone/DNA topoisomerase II/histidine kinase"/>
    <property type="match status" value="1"/>
</dbReference>
<accession>A0A151CE21</accession>
<dbReference type="InterPro" id="IPR003594">
    <property type="entry name" value="HATPase_dom"/>
</dbReference>
<evidence type="ECO:0000256" key="4">
    <source>
        <dbReference type="ARBA" id="ARBA00022679"/>
    </source>
</evidence>
<dbReference type="CDD" id="cd00082">
    <property type="entry name" value="HisKA"/>
    <property type="match status" value="1"/>
</dbReference>
<dbReference type="Gene3D" id="3.30.565.10">
    <property type="entry name" value="Histidine kinase-like ATPase, C-terminal domain"/>
    <property type="match status" value="1"/>
</dbReference>
<evidence type="ECO:0000256" key="2">
    <source>
        <dbReference type="ARBA" id="ARBA00012438"/>
    </source>
</evidence>
<evidence type="ECO:0000259" key="13">
    <source>
        <dbReference type="PROSITE" id="PS50110"/>
    </source>
</evidence>
<comment type="subunit">
    <text evidence="9">At low DSF concentrations, interacts with RpfF.</text>
</comment>
<dbReference type="SMART" id="SM00448">
    <property type="entry name" value="REC"/>
    <property type="match status" value="1"/>
</dbReference>
<dbReference type="SUPFAM" id="SSF47384">
    <property type="entry name" value="Homodimeric domain of signal transducing histidine kinase"/>
    <property type="match status" value="1"/>
</dbReference>
<dbReference type="PANTHER" id="PTHR45339">
    <property type="entry name" value="HYBRID SIGNAL TRANSDUCTION HISTIDINE KINASE J"/>
    <property type="match status" value="1"/>
</dbReference>
<feature type="domain" description="Histidine kinase" evidence="12">
    <location>
        <begin position="386"/>
        <end position="608"/>
    </location>
</feature>
<dbReference type="FunFam" id="1.10.287.130:FF:000002">
    <property type="entry name" value="Two-component osmosensing histidine kinase"/>
    <property type="match status" value="1"/>
</dbReference>
<dbReference type="OrthoDB" id="5468627at2"/>
<reference evidence="14 15" key="1">
    <citation type="submission" date="2015-11" db="EMBL/GenBank/DDBJ databases">
        <title>Draft genome of Sulfurovum riftiae 1812E, a member of the Epsilonproteobacteria isolated from the tube of the deep-sea hydrothermal vent tubewom Riftia pachyptila.</title>
        <authorList>
            <person name="Vetriani C."/>
            <person name="Giovannelli D."/>
        </authorList>
    </citation>
    <scope>NUCLEOTIDE SEQUENCE [LARGE SCALE GENOMIC DNA]</scope>
    <source>
        <strain evidence="14 15">1812E</strain>
    </source>
</reference>
<dbReference type="Pfam" id="PF08376">
    <property type="entry name" value="NIT"/>
    <property type="match status" value="1"/>
</dbReference>
<keyword evidence="5" id="KW-0547">Nucleotide-binding</keyword>
<keyword evidence="7" id="KW-0067">ATP-binding</keyword>
<dbReference type="FunFam" id="3.30.565.10:FF:000010">
    <property type="entry name" value="Sensor histidine kinase RcsC"/>
    <property type="match status" value="1"/>
</dbReference>
<dbReference type="Gene3D" id="1.10.287.130">
    <property type="match status" value="1"/>
</dbReference>
<evidence type="ECO:0000256" key="3">
    <source>
        <dbReference type="ARBA" id="ARBA00022553"/>
    </source>
</evidence>
<evidence type="ECO:0000256" key="1">
    <source>
        <dbReference type="ARBA" id="ARBA00000085"/>
    </source>
</evidence>
<dbReference type="InterPro" id="IPR013587">
    <property type="entry name" value="Nitrate/nitrite_sensing"/>
</dbReference>
<organism evidence="14 15">
    <name type="scientific">Sulfurovum riftiae</name>
    <dbReference type="NCBI Taxonomy" id="1630136"/>
    <lineage>
        <taxon>Bacteria</taxon>
        <taxon>Pseudomonadati</taxon>
        <taxon>Campylobacterota</taxon>
        <taxon>Epsilonproteobacteria</taxon>
        <taxon>Campylobacterales</taxon>
        <taxon>Sulfurovaceae</taxon>
        <taxon>Sulfurovum</taxon>
    </lineage>
</organism>
<keyword evidence="3 11" id="KW-0597">Phosphoprotein</keyword>
<keyword evidence="4" id="KW-0808">Transferase</keyword>
<dbReference type="Gene3D" id="3.40.50.2300">
    <property type="match status" value="1"/>
</dbReference>
<evidence type="ECO:0000256" key="6">
    <source>
        <dbReference type="ARBA" id="ARBA00022777"/>
    </source>
</evidence>
<evidence type="ECO:0000256" key="7">
    <source>
        <dbReference type="ARBA" id="ARBA00022840"/>
    </source>
</evidence>
<comment type="caution">
    <text evidence="14">The sequence shown here is derived from an EMBL/GenBank/DDBJ whole genome shotgun (WGS) entry which is preliminary data.</text>
</comment>
<keyword evidence="15" id="KW-1185">Reference proteome</keyword>
<dbReference type="PROSITE" id="PS50109">
    <property type="entry name" value="HIS_KIN"/>
    <property type="match status" value="1"/>
</dbReference>